<gene>
    <name evidence="1" type="ORF">ACFQ1S_30190</name>
</gene>
<dbReference type="SUPFAM" id="SSF55620">
    <property type="entry name" value="Tetrahydrobiopterin biosynthesis enzymes-like"/>
    <property type="match status" value="1"/>
</dbReference>
<organism evidence="1 2">
    <name type="scientific">Kibdelosporangium lantanae</name>
    <dbReference type="NCBI Taxonomy" id="1497396"/>
    <lineage>
        <taxon>Bacteria</taxon>
        <taxon>Bacillati</taxon>
        <taxon>Actinomycetota</taxon>
        <taxon>Actinomycetes</taxon>
        <taxon>Pseudonocardiales</taxon>
        <taxon>Pseudonocardiaceae</taxon>
        <taxon>Kibdelosporangium</taxon>
    </lineage>
</organism>
<evidence type="ECO:0000313" key="2">
    <source>
        <dbReference type="Proteomes" id="UP001597045"/>
    </source>
</evidence>
<name>A0ABW3MG67_9PSEU</name>
<feature type="non-terminal residue" evidence="1">
    <location>
        <position position="37"/>
    </location>
</feature>
<protein>
    <submittedName>
        <fullName evidence="1">Urate oxidase</fullName>
    </submittedName>
</protein>
<sequence>MNSFDQIHEARINVEENGWERIYVDRHPHRHAFARGS</sequence>
<comment type="caution">
    <text evidence="1">The sequence shown here is derived from an EMBL/GenBank/DDBJ whole genome shotgun (WGS) entry which is preliminary data.</text>
</comment>
<accession>A0ABW3MG67</accession>
<proteinExistence type="predicted"/>
<reference evidence="2" key="1">
    <citation type="journal article" date="2019" name="Int. J. Syst. Evol. Microbiol.">
        <title>The Global Catalogue of Microorganisms (GCM) 10K type strain sequencing project: providing services to taxonomists for standard genome sequencing and annotation.</title>
        <authorList>
            <consortium name="The Broad Institute Genomics Platform"/>
            <consortium name="The Broad Institute Genome Sequencing Center for Infectious Disease"/>
            <person name="Wu L."/>
            <person name="Ma J."/>
        </authorList>
    </citation>
    <scope>NUCLEOTIDE SEQUENCE [LARGE SCALE GENOMIC DNA]</scope>
    <source>
        <strain evidence="2">JCM 31486</strain>
    </source>
</reference>
<dbReference type="EMBL" id="JBHTIS010002215">
    <property type="protein sequence ID" value="MFD1049501.1"/>
    <property type="molecule type" value="Genomic_DNA"/>
</dbReference>
<evidence type="ECO:0000313" key="1">
    <source>
        <dbReference type="EMBL" id="MFD1049501.1"/>
    </source>
</evidence>
<keyword evidence="2" id="KW-1185">Reference proteome</keyword>
<dbReference type="Proteomes" id="UP001597045">
    <property type="component" value="Unassembled WGS sequence"/>
</dbReference>
<dbReference type="Gene3D" id="3.10.270.10">
    <property type="entry name" value="Urate Oxidase"/>
    <property type="match status" value="1"/>
</dbReference>